<evidence type="ECO:0000256" key="5">
    <source>
        <dbReference type="ARBA" id="ARBA00022553"/>
    </source>
</evidence>
<dbReference type="SMART" id="SM00387">
    <property type="entry name" value="HATPase_c"/>
    <property type="match status" value="1"/>
</dbReference>
<dbReference type="InterPro" id="IPR003660">
    <property type="entry name" value="HAMP_dom"/>
</dbReference>
<keyword evidence="10" id="KW-1133">Transmembrane helix</keyword>
<dbReference type="EMBL" id="JACJVO010000009">
    <property type="protein sequence ID" value="MBB6730848.1"/>
    <property type="molecule type" value="Genomic_DNA"/>
</dbReference>
<dbReference type="Proteomes" id="UP000564644">
    <property type="component" value="Unassembled WGS sequence"/>
</dbReference>
<feature type="transmembrane region" description="Helical" evidence="10">
    <location>
        <begin position="303"/>
        <end position="324"/>
    </location>
</feature>
<dbReference type="Pfam" id="PF02518">
    <property type="entry name" value="HATPase_c"/>
    <property type="match status" value="1"/>
</dbReference>
<dbReference type="SMART" id="SM00304">
    <property type="entry name" value="HAMP"/>
    <property type="match status" value="1"/>
</dbReference>
<evidence type="ECO:0000256" key="1">
    <source>
        <dbReference type="ARBA" id="ARBA00000085"/>
    </source>
</evidence>
<reference evidence="12 13" key="1">
    <citation type="submission" date="2020-08" db="EMBL/GenBank/DDBJ databases">
        <title>Cohnella phylogeny.</title>
        <authorList>
            <person name="Dunlap C."/>
        </authorList>
    </citation>
    <scope>NUCLEOTIDE SEQUENCE [LARGE SCALE GENOMIC DNA]</scope>
    <source>
        <strain evidence="12 13">CBP 2801</strain>
    </source>
</reference>
<keyword evidence="9 10" id="KW-0472">Membrane</keyword>
<evidence type="ECO:0000256" key="7">
    <source>
        <dbReference type="ARBA" id="ARBA00022777"/>
    </source>
</evidence>
<keyword evidence="7 12" id="KW-0418">Kinase</keyword>
<dbReference type="InterPro" id="IPR050640">
    <property type="entry name" value="Bact_2-comp_sensor_kinase"/>
</dbReference>
<keyword evidence="6" id="KW-0808">Transferase</keyword>
<keyword evidence="8" id="KW-0902">Two-component regulatory system</keyword>
<dbReference type="AlphaFoldDB" id="A0A7X0SN79"/>
<dbReference type="Gene3D" id="3.30.565.10">
    <property type="entry name" value="Histidine kinase-like ATPase, C-terminal domain"/>
    <property type="match status" value="1"/>
</dbReference>
<keyword evidence="10" id="KW-0812">Transmembrane</keyword>
<keyword evidence="13" id="KW-1185">Reference proteome</keyword>
<evidence type="ECO:0000256" key="6">
    <source>
        <dbReference type="ARBA" id="ARBA00022679"/>
    </source>
</evidence>
<dbReference type="PRINTS" id="PR00344">
    <property type="entry name" value="BCTRLSENSOR"/>
</dbReference>
<evidence type="ECO:0000256" key="9">
    <source>
        <dbReference type="ARBA" id="ARBA00023136"/>
    </source>
</evidence>
<evidence type="ECO:0000256" key="10">
    <source>
        <dbReference type="SAM" id="Phobius"/>
    </source>
</evidence>
<dbReference type="InterPro" id="IPR010559">
    <property type="entry name" value="Sig_transdc_His_kin_internal"/>
</dbReference>
<dbReference type="GO" id="GO:0005886">
    <property type="term" value="C:plasma membrane"/>
    <property type="evidence" value="ECO:0007669"/>
    <property type="project" value="UniProtKB-SubCell"/>
</dbReference>
<comment type="caution">
    <text evidence="12">The sequence shown here is derived from an EMBL/GenBank/DDBJ whole genome shotgun (WGS) entry which is preliminary data.</text>
</comment>
<feature type="transmembrane region" description="Helical" evidence="10">
    <location>
        <begin position="20"/>
        <end position="42"/>
    </location>
</feature>
<comment type="subcellular location">
    <subcellularLocation>
        <location evidence="2">Cell membrane</location>
        <topology evidence="2">Multi-pass membrane protein</topology>
    </subcellularLocation>
</comment>
<dbReference type="SUPFAM" id="SSF158472">
    <property type="entry name" value="HAMP domain-like"/>
    <property type="match status" value="1"/>
</dbReference>
<dbReference type="InterPro" id="IPR003594">
    <property type="entry name" value="HATPase_dom"/>
</dbReference>
<sequence length="605" mass="67264">MNPISWPGRIAGRMKGSFKLKLIVLLSCMVALAFTLAGWLVYRLNVQLMEGEISKQFSIANEQALARLELTFQEVSRVSQSIILNPSIESFVRESLEPEGGLFTQYKNRKYVEEQLTTLQVDAPSIRSIFLFNENGDLAVLSTNGASGEPGPEDLAAVMNKLEAHRGNLVWGRASLPSAVDPGGRRTVLVAARRMLNDELIPYGTMVMVMEESLVSKVLRDLTENGNGKVLLLEPLGGLLYSNTNQEETEQLMRLIEAGDPRPQYAKMSGITYLFVRHHLEPAGFTLYGGVSLQEIQRKNKDIIHIFIFAGIGVVLLSSLLITISTRSLLAPLADLMRGLRKLREGNFSARISVRSGDELGFIGESFNSMAEQVSALINKVYLAQISQRESELKAIQAQLNPHYLHNLFNELYWKLYNDDQAEAALLINAISEMLKYSLQSVKTDTTLGEELQQVRNYIKIQTELFTGEIETIIQAEESLLGLRMMRCLLLPVVENVFVHAFRDMEEDRVLRVKAVLRDGALQIEVADNGCGMDDSTLYALKEADALPENHKTGIGFKSVLRRIELVYGAPYGVAISSVKGKGTAVHIRLPVQTMPKEYLGEGNG</sequence>
<dbReference type="PROSITE" id="PS50885">
    <property type="entry name" value="HAMP"/>
    <property type="match status" value="1"/>
</dbReference>
<evidence type="ECO:0000259" key="11">
    <source>
        <dbReference type="PROSITE" id="PS50885"/>
    </source>
</evidence>
<dbReference type="PANTHER" id="PTHR34220:SF7">
    <property type="entry name" value="SENSOR HISTIDINE KINASE YPDA"/>
    <property type="match status" value="1"/>
</dbReference>
<evidence type="ECO:0000313" key="12">
    <source>
        <dbReference type="EMBL" id="MBB6730848.1"/>
    </source>
</evidence>
<keyword evidence="5" id="KW-0597">Phosphoprotein</keyword>
<gene>
    <name evidence="12" type="ORF">H7C18_08030</name>
</gene>
<dbReference type="GO" id="GO:0000155">
    <property type="term" value="F:phosphorelay sensor kinase activity"/>
    <property type="evidence" value="ECO:0007669"/>
    <property type="project" value="InterPro"/>
</dbReference>
<evidence type="ECO:0000313" key="13">
    <source>
        <dbReference type="Proteomes" id="UP000564644"/>
    </source>
</evidence>
<protein>
    <recommendedName>
        <fullName evidence="3">histidine kinase</fullName>
        <ecNumber evidence="3">2.7.13.3</ecNumber>
    </recommendedName>
</protein>
<dbReference type="Pfam" id="PF00672">
    <property type="entry name" value="HAMP"/>
    <property type="match status" value="1"/>
</dbReference>
<dbReference type="CDD" id="cd06225">
    <property type="entry name" value="HAMP"/>
    <property type="match status" value="1"/>
</dbReference>
<proteinExistence type="predicted"/>
<organism evidence="12 13">
    <name type="scientific">Cohnella zeiphila</name>
    <dbReference type="NCBI Taxonomy" id="2761120"/>
    <lineage>
        <taxon>Bacteria</taxon>
        <taxon>Bacillati</taxon>
        <taxon>Bacillota</taxon>
        <taxon>Bacilli</taxon>
        <taxon>Bacillales</taxon>
        <taxon>Paenibacillaceae</taxon>
        <taxon>Cohnella</taxon>
    </lineage>
</organism>
<dbReference type="Pfam" id="PF06580">
    <property type="entry name" value="His_kinase"/>
    <property type="match status" value="1"/>
</dbReference>
<evidence type="ECO:0000256" key="3">
    <source>
        <dbReference type="ARBA" id="ARBA00012438"/>
    </source>
</evidence>
<dbReference type="CDD" id="cd18773">
    <property type="entry name" value="PDC1_HK_sensor"/>
    <property type="match status" value="1"/>
</dbReference>
<dbReference type="SUPFAM" id="SSF55874">
    <property type="entry name" value="ATPase domain of HSP90 chaperone/DNA topoisomerase II/histidine kinase"/>
    <property type="match status" value="1"/>
</dbReference>
<dbReference type="PANTHER" id="PTHR34220">
    <property type="entry name" value="SENSOR HISTIDINE KINASE YPDA"/>
    <property type="match status" value="1"/>
</dbReference>
<name>A0A7X0SN79_9BACL</name>
<keyword evidence="4" id="KW-1003">Cell membrane</keyword>
<dbReference type="EC" id="2.7.13.3" evidence="3"/>
<dbReference type="InterPro" id="IPR036890">
    <property type="entry name" value="HATPase_C_sf"/>
</dbReference>
<evidence type="ECO:0000256" key="4">
    <source>
        <dbReference type="ARBA" id="ARBA00022475"/>
    </source>
</evidence>
<feature type="domain" description="HAMP" evidence="11">
    <location>
        <begin position="327"/>
        <end position="379"/>
    </location>
</feature>
<evidence type="ECO:0000256" key="8">
    <source>
        <dbReference type="ARBA" id="ARBA00023012"/>
    </source>
</evidence>
<dbReference type="Gene3D" id="6.10.340.10">
    <property type="match status" value="1"/>
</dbReference>
<evidence type="ECO:0000256" key="2">
    <source>
        <dbReference type="ARBA" id="ARBA00004651"/>
    </source>
</evidence>
<dbReference type="InterPro" id="IPR004358">
    <property type="entry name" value="Sig_transdc_His_kin-like_C"/>
</dbReference>
<comment type="catalytic activity">
    <reaction evidence="1">
        <text>ATP + protein L-histidine = ADP + protein N-phospho-L-histidine.</text>
        <dbReference type="EC" id="2.7.13.3"/>
    </reaction>
</comment>
<accession>A0A7X0SN79</accession>